<evidence type="ECO:0000313" key="3">
    <source>
        <dbReference type="Proteomes" id="UP001061302"/>
    </source>
</evidence>
<evidence type="ECO:0008006" key="4">
    <source>
        <dbReference type="Google" id="ProtNLM"/>
    </source>
</evidence>
<dbReference type="EMBL" id="CP106753">
    <property type="protein sequence ID" value="UXY15130.1"/>
    <property type="molecule type" value="Genomic_DNA"/>
</dbReference>
<protein>
    <recommendedName>
        <fullName evidence="4">Transmembrane protein</fullName>
    </recommendedName>
</protein>
<feature type="region of interest" description="Disordered" evidence="1">
    <location>
        <begin position="30"/>
        <end position="53"/>
    </location>
</feature>
<organism evidence="2 3">
    <name type="scientific">Chitiniphilus purpureus</name>
    <dbReference type="NCBI Taxonomy" id="2981137"/>
    <lineage>
        <taxon>Bacteria</taxon>
        <taxon>Pseudomonadati</taxon>
        <taxon>Pseudomonadota</taxon>
        <taxon>Betaproteobacteria</taxon>
        <taxon>Neisseriales</taxon>
        <taxon>Chitinibacteraceae</taxon>
        <taxon>Chitiniphilus</taxon>
    </lineage>
</organism>
<gene>
    <name evidence="2" type="ORF">N8I74_17725</name>
</gene>
<dbReference type="PROSITE" id="PS51257">
    <property type="entry name" value="PROKAR_LIPOPROTEIN"/>
    <property type="match status" value="1"/>
</dbReference>
<accession>A0ABY6DL96</accession>
<sequence>MTRNGWLIVAGLGLTALALCSCATGRRARCGAPEDKDLDLWESEGGTPPTPGL</sequence>
<proteinExistence type="predicted"/>
<reference evidence="2" key="1">
    <citation type="submission" date="2022-10" db="EMBL/GenBank/DDBJ databases">
        <title>Chitiniphilus purpureus sp. nov., a novel chitin-degrading bacterium isolated from crawfish pond sediment.</title>
        <authorList>
            <person name="Li K."/>
        </authorList>
    </citation>
    <scope>NUCLEOTIDE SEQUENCE</scope>
    <source>
        <strain evidence="2">CD1</strain>
    </source>
</reference>
<dbReference type="Proteomes" id="UP001061302">
    <property type="component" value="Chromosome"/>
</dbReference>
<evidence type="ECO:0000256" key="1">
    <source>
        <dbReference type="SAM" id="MobiDB-lite"/>
    </source>
</evidence>
<dbReference type="RefSeq" id="WP_263124520.1">
    <property type="nucleotide sequence ID" value="NZ_CP106753.1"/>
</dbReference>
<evidence type="ECO:0000313" key="2">
    <source>
        <dbReference type="EMBL" id="UXY15130.1"/>
    </source>
</evidence>
<name>A0ABY6DL96_9NEIS</name>
<keyword evidence="3" id="KW-1185">Reference proteome</keyword>